<feature type="region of interest" description="Disordered" evidence="1">
    <location>
        <begin position="1997"/>
        <end position="2046"/>
    </location>
</feature>
<feature type="region of interest" description="Disordered" evidence="1">
    <location>
        <begin position="1193"/>
        <end position="1217"/>
    </location>
</feature>
<feature type="compositionally biased region" description="Basic and acidic residues" evidence="1">
    <location>
        <begin position="1447"/>
        <end position="1463"/>
    </location>
</feature>
<feature type="compositionally biased region" description="Basic and acidic residues" evidence="1">
    <location>
        <begin position="73"/>
        <end position="93"/>
    </location>
</feature>
<feature type="compositionally biased region" description="Basic residues" evidence="1">
    <location>
        <begin position="1029"/>
        <end position="1045"/>
    </location>
</feature>
<accession>A0A8H4MY31</accession>
<feature type="domain" description="SANT" evidence="2">
    <location>
        <begin position="973"/>
        <end position="1024"/>
    </location>
</feature>
<dbReference type="EMBL" id="WWBZ02000062">
    <property type="protein sequence ID" value="KAF4303324.1"/>
    <property type="molecule type" value="Genomic_DNA"/>
</dbReference>
<evidence type="ECO:0000313" key="4">
    <source>
        <dbReference type="Proteomes" id="UP000572817"/>
    </source>
</evidence>
<feature type="compositionally biased region" description="Basic and acidic residues" evidence="1">
    <location>
        <begin position="2061"/>
        <end position="2087"/>
    </location>
</feature>
<feature type="compositionally biased region" description="Basic and acidic residues" evidence="1">
    <location>
        <begin position="705"/>
        <end position="715"/>
    </location>
</feature>
<feature type="compositionally biased region" description="Polar residues" evidence="1">
    <location>
        <begin position="1752"/>
        <end position="1762"/>
    </location>
</feature>
<dbReference type="Proteomes" id="UP000572817">
    <property type="component" value="Unassembled WGS sequence"/>
</dbReference>
<dbReference type="GO" id="GO:0003677">
    <property type="term" value="F:DNA binding"/>
    <property type="evidence" value="ECO:0007669"/>
    <property type="project" value="UniProtKB-KW"/>
</dbReference>
<feature type="compositionally biased region" description="Basic and acidic residues" evidence="1">
    <location>
        <begin position="1596"/>
        <end position="1617"/>
    </location>
</feature>
<dbReference type="SUPFAM" id="SSF46689">
    <property type="entry name" value="Homeodomain-like"/>
    <property type="match status" value="2"/>
</dbReference>
<dbReference type="InterPro" id="IPR017884">
    <property type="entry name" value="SANT_dom"/>
</dbReference>
<feature type="compositionally biased region" description="Polar residues" evidence="1">
    <location>
        <begin position="349"/>
        <end position="367"/>
    </location>
</feature>
<dbReference type="PROSITE" id="PS51293">
    <property type="entry name" value="SANT"/>
    <property type="match status" value="1"/>
</dbReference>
<feature type="region of interest" description="Disordered" evidence="1">
    <location>
        <begin position="2061"/>
        <end position="2112"/>
    </location>
</feature>
<feature type="compositionally biased region" description="Basic and acidic residues" evidence="1">
    <location>
        <begin position="523"/>
        <end position="532"/>
    </location>
</feature>
<feature type="region of interest" description="Disordered" evidence="1">
    <location>
        <begin position="739"/>
        <end position="813"/>
    </location>
</feature>
<evidence type="ECO:0000259" key="2">
    <source>
        <dbReference type="PROSITE" id="PS51293"/>
    </source>
</evidence>
<gene>
    <name evidence="3" type="ORF">GTA08_BOTSDO09355</name>
</gene>
<proteinExistence type="predicted"/>
<evidence type="ECO:0000256" key="1">
    <source>
        <dbReference type="SAM" id="MobiDB-lite"/>
    </source>
</evidence>
<feature type="region of interest" description="Disordered" evidence="1">
    <location>
        <begin position="1873"/>
        <end position="1975"/>
    </location>
</feature>
<feature type="region of interest" description="Disordered" evidence="1">
    <location>
        <begin position="862"/>
        <end position="941"/>
    </location>
</feature>
<feature type="compositionally biased region" description="Basic and acidic residues" evidence="1">
    <location>
        <begin position="103"/>
        <end position="165"/>
    </location>
</feature>
<dbReference type="CDD" id="cd00167">
    <property type="entry name" value="SANT"/>
    <property type="match status" value="1"/>
</dbReference>
<feature type="compositionally biased region" description="Low complexity" evidence="1">
    <location>
        <begin position="1208"/>
        <end position="1217"/>
    </location>
</feature>
<dbReference type="OrthoDB" id="10258692at2759"/>
<sequence length="2112" mass="232273">MEGVDLRGVVATGIGILIGGTDRSRRAHVLQDEILETHATHGILDPASSNYSDPPSSAFGFHGRGGFGGRGRGRGDWDNRGRGRGSFPDERNSFRPRSRSPRPRWDKESSRDDRLSDRRDDRRFDRRDDDRPFYRDDRDVDRYKRDPVSSRDTDIRRASVAHDGRYSSAASSTSHQSPRHPSISGHGGLDRASTADLPRELLPGRRASVAQEPGSAKDKPDYIAARAEASRDRYGPRASSPPPQAPQVPAFGSVSSFQKPATTFTTPTSNVWRPPQPAQPATPASAVPPGPKIPPSAPKALSAVPPTAPTGPKATRVAEKPVEKPNPEVQQSVGSTIEQPKPKLENGPSAPSQGSSVPTAPSAESNDSIPPRSRPPSPPIAPPTGPAALQSRPPAPTPPTGPRGLVSPQQPHNRLVPPPPIPPRDGPPAANIPLGPRASGPFSTSPRGPNAGLSSGPAIPTGPKADRAPPVAPRAALFPQAERAPMNASRPPMMGIPGRNLQWIRPDAPRYPRGPGPIVPAKRGADGDEKDAYAPNRPRSPAFAVGSPVSGPATPTPASHDTVSLRRKSAGEIRSRDEAPETFSARRNSAFAVSDSNIKTERPSITPQSAEPQARESQSDEASEDDDEMDLDDEFFSQSQTRYEREKALLEARLKNLEDQSFRCSNPFKVLMRLARISESDLPQMETVREPEVATVLEKPPAVQEPEKMDEDVKSPIKSTNGPVAAFLKEKEEKLSPVVLEHEARIEPPKLPTPKAEELEDVEMGEADGIEEHDAEVGDGSSEDESITEADLHSLPYLNRGPPTPLSDPDQESTNLKTNIMAAIKNKLFSTLRAEQEFQDTALHVFRVQYKDWGRDIAQKERDAAVREEKEKTEEQETAVSPSETAVSGGPAHRQRHVTDYDLENILAESRRMEEERIEKQRREEEASKNPFSNGQAPIPDMLPEEELERRQFVNTNRLREPGKGILTFGYEPPEDDFSPEEHKALVTAYLHTPKDWGEIAKALPNRTFRECINHYYATKWNGEYKPPTGRRKAKRRAGIPKGRKTAIPFASTDQVEGEDGAVATTTERGRPRRAAAPTFGDKEVQEDQATPAPTPGRQRGASTRGETVEPTTEKPVKRQRVAKEKGAKRGRAAQHLAPAPSASPQKMDKDFYQADGSLDPTKIPRTEEEAALLARHVSVQPEVVGQFSESAFQMPQPAPVPERPKGRGASSRAGGMSSYWSVNESTDFRNYLGYYGTDFQAIAKQMGTKTAAMVKNEYVRKTDTGSHPELVDIAQTADERRRRGEDMGPPPAPTVSNKRRYDTSQPAIPRTLAPTPSDMVDVKQSPPAADLPARTASPHVQPGSRFPPLAQASPAMPTSTPPASVVPSTSVPASSNHAPAYGKPSPHEMPGPRRGFFSSREPSRTTLVQPEVRQPPPEPPRDVHAEHHHHHRRQFSQGLQGPQHMQDPRFPRISTEQRDRDVQAAQQPEMFGSSAAAHHALYRTSVPPQLPPQRGSEPPTPSSAEPRPGQIQQAAFSRAPPPLRHLTETPSQLPVAQQPGLVSPRPVSPKREETQQPYVPPPPPPVQATPRAAPTEPRKTSNLADLLNPVTSEPSKVKEQKPSVDDRPSLLPHERPYSAQGRPIHQTTAPPPQAVTMSSSSPAYPPRRELYADSPAPNSPFARQAYIQQQQQQQQQQMQAPPQRRPMEVPAREQSQPPPSRDPWARQAYSQPPPPVSQTSSPHPSAIQQPQAPLAVDSRQQFAGNHRAALSQLNTQAQPRNVHSPTPSHTPHHSRTPSYTHPQPARQQAPTPLQPLPAAPSPARGEAPGPVLAANPYAQMTPPQAIQQLVPQPQVQQQAQRNEQAVVQNRTLSYSQPQNQAYENMIERERAIRLAEQQDRNDQIMREREAQAQAQAAHHHSRSTSFAQSHYLRQPTPSQADHAASRFPSAGPGGVPPPPSRNTHTPTGHMGYPPPPAPPTHHGLPTTQDHPHAHTFAGQVPSAAQRGLEAIMRRDQESAIRRQQEAAVAQHQQAQAQAHAHAQAHREHRFREEVAAQQREEQVRRHEELMFRDRIDRDRAERDRMDREYMDNRDRQMRRDREDWERQQAQARNIFGGARDQSGGLFGPNRR</sequence>
<feature type="compositionally biased region" description="Polar residues" evidence="1">
    <location>
        <begin position="253"/>
        <end position="271"/>
    </location>
</feature>
<feature type="region of interest" description="Disordered" evidence="1">
    <location>
        <begin position="1279"/>
        <end position="1817"/>
    </location>
</feature>
<organism evidence="3 4">
    <name type="scientific">Botryosphaeria dothidea</name>
    <dbReference type="NCBI Taxonomy" id="55169"/>
    <lineage>
        <taxon>Eukaryota</taxon>
        <taxon>Fungi</taxon>
        <taxon>Dikarya</taxon>
        <taxon>Ascomycota</taxon>
        <taxon>Pezizomycotina</taxon>
        <taxon>Dothideomycetes</taxon>
        <taxon>Dothideomycetes incertae sedis</taxon>
        <taxon>Botryosphaeriales</taxon>
        <taxon>Botryosphaeriaceae</taxon>
        <taxon>Botryosphaeria</taxon>
    </lineage>
</organism>
<feature type="compositionally biased region" description="Basic and acidic residues" evidence="1">
    <location>
        <begin position="569"/>
        <end position="579"/>
    </location>
</feature>
<feature type="compositionally biased region" description="Acidic residues" evidence="1">
    <location>
        <begin position="758"/>
        <end position="769"/>
    </location>
</feature>
<feature type="compositionally biased region" description="Low complexity" evidence="1">
    <location>
        <begin position="1663"/>
        <end position="1683"/>
    </location>
</feature>
<feature type="compositionally biased region" description="Basic and acidic residues" evidence="1">
    <location>
        <begin position="1873"/>
        <end position="1891"/>
    </location>
</feature>
<protein>
    <submittedName>
        <fullName evidence="3">Myb DNA-binding domain-containing protein</fullName>
    </submittedName>
</protein>
<feature type="compositionally biased region" description="Pro residues" evidence="1">
    <location>
        <begin position="1559"/>
        <end position="1568"/>
    </location>
</feature>
<feature type="compositionally biased region" description="Low complexity" evidence="1">
    <location>
        <begin position="2006"/>
        <end position="2022"/>
    </location>
</feature>
<feature type="compositionally biased region" description="Low complexity" evidence="1">
    <location>
        <begin position="167"/>
        <end position="176"/>
    </location>
</feature>
<dbReference type="Pfam" id="PF00249">
    <property type="entry name" value="Myb_DNA-binding"/>
    <property type="match status" value="1"/>
</dbReference>
<feature type="region of interest" description="Disordered" evidence="1">
    <location>
        <begin position="683"/>
        <end position="720"/>
    </location>
</feature>
<evidence type="ECO:0000313" key="3">
    <source>
        <dbReference type="EMBL" id="KAF4303324.1"/>
    </source>
</evidence>
<dbReference type="InterPro" id="IPR001005">
    <property type="entry name" value="SANT/Myb"/>
</dbReference>
<feature type="compositionally biased region" description="Basic and acidic residues" evidence="1">
    <location>
        <begin position="739"/>
        <end position="748"/>
    </location>
</feature>
<feature type="compositionally biased region" description="Pro residues" evidence="1">
    <location>
        <begin position="274"/>
        <end position="297"/>
    </location>
</feature>
<dbReference type="Gene3D" id="1.20.58.1880">
    <property type="match status" value="1"/>
</dbReference>
<dbReference type="SMART" id="SM00717">
    <property type="entry name" value="SANT"/>
    <property type="match status" value="2"/>
</dbReference>
<feature type="compositionally biased region" description="Basic and acidic residues" evidence="1">
    <location>
        <begin position="1112"/>
        <end position="1128"/>
    </location>
</feature>
<feature type="compositionally biased region" description="Basic and acidic residues" evidence="1">
    <location>
        <begin position="862"/>
        <end position="875"/>
    </location>
</feature>
<feature type="compositionally biased region" description="Low complexity" evidence="1">
    <location>
        <begin position="1777"/>
        <end position="1792"/>
    </location>
</feature>
<feature type="compositionally biased region" description="Basic and acidic residues" evidence="1">
    <location>
        <begin position="2030"/>
        <end position="2046"/>
    </location>
</feature>
<feature type="compositionally biased region" description="Pro residues" evidence="1">
    <location>
        <begin position="416"/>
        <end position="426"/>
    </location>
</feature>
<feature type="region of interest" description="Disordered" evidence="1">
    <location>
        <begin position="45"/>
        <end position="640"/>
    </location>
</feature>
<keyword evidence="4" id="KW-1185">Reference proteome</keyword>
<name>A0A8H4MY31_9PEZI</name>
<feature type="compositionally biased region" description="Pro residues" evidence="1">
    <location>
        <begin position="372"/>
        <end position="385"/>
    </location>
</feature>
<comment type="caution">
    <text evidence="3">The sequence shown here is derived from an EMBL/GenBank/DDBJ whole genome shotgun (WGS) entry which is preliminary data.</text>
</comment>
<dbReference type="InterPro" id="IPR009057">
    <property type="entry name" value="Homeodomain-like_sf"/>
</dbReference>
<feature type="compositionally biased region" description="Low complexity" evidence="1">
    <location>
        <begin position="1351"/>
        <end position="1376"/>
    </location>
</feature>
<feature type="compositionally biased region" description="Acidic residues" evidence="1">
    <location>
        <begin position="619"/>
        <end position="635"/>
    </location>
</feature>
<feature type="compositionally biased region" description="Basic and acidic residues" evidence="1">
    <location>
        <begin position="316"/>
        <end position="326"/>
    </location>
</feature>
<reference evidence="3" key="1">
    <citation type="submission" date="2020-04" db="EMBL/GenBank/DDBJ databases">
        <title>Genome Assembly and Annotation of Botryosphaeria dothidea sdau 11-99, a Latent Pathogen of Apple Fruit Ring Rot in China.</title>
        <authorList>
            <person name="Yu C."/>
            <person name="Diao Y."/>
            <person name="Lu Q."/>
            <person name="Zhao J."/>
            <person name="Cui S."/>
            <person name="Peng C."/>
            <person name="He B."/>
            <person name="Liu H."/>
        </authorList>
    </citation>
    <scope>NUCLEOTIDE SEQUENCE [LARGE SCALE GENOMIC DNA]</scope>
    <source>
        <strain evidence="3">Sdau11-99</strain>
    </source>
</reference>
<dbReference type="Gene3D" id="1.10.10.60">
    <property type="entry name" value="Homeodomain-like"/>
    <property type="match status" value="1"/>
</dbReference>
<feature type="compositionally biased region" description="Basic and acidic residues" evidence="1">
    <location>
        <begin position="909"/>
        <end position="928"/>
    </location>
</feature>
<feature type="region of interest" description="Disordered" evidence="1">
    <location>
        <begin position="1025"/>
        <end position="1162"/>
    </location>
</feature>
<feature type="compositionally biased region" description="Polar residues" evidence="1">
    <location>
        <begin position="328"/>
        <end position="338"/>
    </location>
</feature>
<keyword evidence="3" id="KW-0238">DNA-binding</keyword>